<accession>A0ABQ0CLV7</accession>
<reference evidence="3" key="1">
    <citation type="submission" date="2024-06" db="EMBL/GenBank/DDBJ databases">
        <title>Draft Genome Sequences of Epichloe bromicola Strains Isolated from Elymus ciliaris.</title>
        <authorList>
            <consortium name="Epichloe bromicola genome sequencing consortium"/>
            <person name="Miura A."/>
            <person name="Imano S."/>
            <person name="Ashida A."/>
            <person name="Sato I."/>
            <person name="Chiba S."/>
            <person name="Tanaka A."/>
            <person name="Camagna M."/>
            <person name="Takemoto D."/>
        </authorList>
    </citation>
    <scope>NUCLEOTIDE SEQUENCE [LARGE SCALE GENOMIC DNA]</scope>
    <source>
        <strain evidence="3">DP</strain>
    </source>
</reference>
<keyword evidence="3" id="KW-1185">Reference proteome</keyword>
<name>A0ABQ0CLV7_9HYPO</name>
<evidence type="ECO:0000256" key="1">
    <source>
        <dbReference type="SAM" id="MobiDB-lite"/>
    </source>
</evidence>
<evidence type="ECO:0000313" key="3">
    <source>
        <dbReference type="Proteomes" id="UP001562357"/>
    </source>
</evidence>
<evidence type="ECO:0000313" key="2">
    <source>
        <dbReference type="EMBL" id="GAB0134429.1"/>
    </source>
</evidence>
<organism evidence="2 3">
    <name type="scientific">Epichloe bromicola</name>
    <dbReference type="NCBI Taxonomy" id="79588"/>
    <lineage>
        <taxon>Eukaryota</taxon>
        <taxon>Fungi</taxon>
        <taxon>Dikarya</taxon>
        <taxon>Ascomycota</taxon>
        <taxon>Pezizomycotina</taxon>
        <taxon>Sordariomycetes</taxon>
        <taxon>Hypocreomycetidae</taxon>
        <taxon>Hypocreales</taxon>
        <taxon>Clavicipitaceae</taxon>
        <taxon>Epichloe</taxon>
    </lineage>
</organism>
<dbReference type="EMBL" id="BAAFGZ010000079">
    <property type="protein sequence ID" value="GAB0134429.1"/>
    <property type="molecule type" value="Genomic_DNA"/>
</dbReference>
<feature type="compositionally biased region" description="Basic and acidic residues" evidence="1">
    <location>
        <begin position="1"/>
        <end position="10"/>
    </location>
</feature>
<gene>
    <name evidence="2" type="primary">g2802</name>
    <name evidence="2" type="ORF">EsDP_00002802</name>
</gene>
<sequence>MPESKADKIAEVQANLPLPEQPPTASDWQSADARNVNVGSGKTEGPIGTDAGAQSGLREPATKGEMDEMDLSEVGRTDRK</sequence>
<proteinExistence type="predicted"/>
<protein>
    <submittedName>
        <fullName evidence="2">Uncharacterized protein</fullName>
    </submittedName>
</protein>
<dbReference type="Proteomes" id="UP001562357">
    <property type="component" value="Unassembled WGS sequence"/>
</dbReference>
<feature type="region of interest" description="Disordered" evidence="1">
    <location>
        <begin position="1"/>
        <end position="80"/>
    </location>
</feature>
<comment type="caution">
    <text evidence="2">The sequence shown here is derived from an EMBL/GenBank/DDBJ whole genome shotgun (WGS) entry which is preliminary data.</text>
</comment>